<dbReference type="Gene3D" id="2.130.10.10">
    <property type="entry name" value="YVTN repeat-like/Quinoprotein amine dehydrogenase"/>
    <property type="match status" value="3"/>
</dbReference>
<dbReference type="SUPFAM" id="SSF141868">
    <property type="entry name" value="EAL domain-like"/>
    <property type="match status" value="1"/>
</dbReference>
<feature type="domain" description="PAC" evidence="7">
    <location>
        <begin position="998"/>
        <end position="1050"/>
    </location>
</feature>
<dbReference type="FunFam" id="3.20.20.450:FF:000001">
    <property type="entry name" value="Cyclic di-GMP phosphodiesterase yahA"/>
    <property type="match status" value="1"/>
</dbReference>
<comment type="catalytic activity">
    <reaction evidence="4">
        <text>3',3'-c-di-GMP + H2O = 5'-phosphoguanylyl(3'-&gt;5')guanosine + H(+)</text>
        <dbReference type="Rhea" id="RHEA:24902"/>
        <dbReference type="ChEBI" id="CHEBI:15377"/>
        <dbReference type="ChEBI" id="CHEBI:15378"/>
        <dbReference type="ChEBI" id="CHEBI:58754"/>
        <dbReference type="ChEBI" id="CHEBI:58805"/>
        <dbReference type="EC" id="3.1.4.52"/>
    </reaction>
    <physiologicalReaction direction="left-to-right" evidence="4">
        <dbReference type="Rhea" id="RHEA:24903"/>
    </physiologicalReaction>
</comment>
<dbReference type="CDD" id="cd01948">
    <property type="entry name" value="EAL"/>
    <property type="match status" value="1"/>
</dbReference>
<organism evidence="10 11">
    <name type="scientific">Shewanella chilikensis</name>
    <dbReference type="NCBI Taxonomy" id="558541"/>
    <lineage>
        <taxon>Bacteria</taxon>
        <taxon>Pseudomonadati</taxon>
        <taxon>Pseudomonadota</taxon>
        <taxon>Gammaproteobacteria</taxon>
        <taxon>Alteromonadales</taxon>
        <taxon>Shewanellaceae</taxon>
        <taxon>Shewanella</taxon>
    </lineage>
</organism>
<dbReference type="InterPro" id="IPR035965">
    <property type="entry name" value="PAS-like_dom_sf"/>
</dbReference>
<feature type="signal peptide" evidence="5">
    <location>
        <begin position="1"/>
        <end position="23"/>
    </location>
</feature>
<dbReference type="PROSITE" id="PS50113">
    <property type="entry name" value="PAC"/>
    <property type="match status" value="2"/>
</dbReference>
<dbReference type="RefSeq" id="WP_165564359.1">
    <property type="nucleotide sequence ID" value="NZ_CP045857.1"/>
</dbReference>
<dbReference type="CDD" id="cd01949">
    <property type="entry name" value="GGDEF"/>
    <property type="match status" value="1"/>
</dbReference>
<name>A0A6G7LMX0_9GAMM</name>
<evidence type="ECO:0000256" key="3">
    <source>
        <dbReference type="ARBA" id="ARBA00022636"/>
    </source>
</evidence>
<feature type="domain" description="PAC" evidence="7">
    <location>
        <begin position="876"/>
        <end position="930"/>
    </location>
</feature>
<dbReference type="SUPFAM" id="SSF101898">
    <property type="entry name" value="NHL repeat"/>
    <property type="match status" value="1"/>
</dbReference>
<evidence type="ECO:0000313" key="10">
    <source>
        <dbReference type="EMBL" id="QIJ03080.1"/>
    </source>
</evidence>
<dbReference type="InterPro" id="IPR052155">
    <property type="entry name" value="Biofilm_reg_signaling"/>
</dbReference>
<dbReference type="Pfam" id="PF13426">
    <property type="entry name" value="PAS_9"/>
    <property type="match status" value="1"/>
</dbReference>
<dbReference type="InterPro" id="IPR013783">
    <property type="entry name" value="Ig-like_fold"/>
</dbReference>
<protein>
    <recommendedName>
        <fullName evidence="2">cyclic-guanylate-specific phosphodiesterase</fullName>
        <ecNumber evidence="2">3.1.4.52</ecNumber>
    </recommendedName>
</protein>
<dbReference type="PANTHER" id="PTHR44757:SF2">
    <property type="entry name" value="BIOFILM ARCHITECTURE MAINTENANCE PROTEIN MBAA"/>
    <property type="match status" value="1"/>
</dbReference>
<evidence type="ECO:0000259" key="6">
    <source>
        <dbReference type="PROSITE" id="PS50112"/>
    </source>
</evidence>
<dbReference type="SMART" id="SM00267">
    <property type="entry name" value="GGDEF"/>
    <property type="match status" value="1"/>
</dbReference>
<evidence type="ECO:0000256" key="2">
    <source>
        <dbReference type="ARBA" id="ARBA00012282"/>
    </source>
</evidence>
<sequence>MIRKLITAGIAILLSLFFGAASADADELVKRVFSSRDGLINTSILDISMDERGFIWLSTEQGLYRLSNANIRRLDRDGLESRMADEYLPLVKSLGQQQMLVSTLSHAYLYHIADNRFRQFGSDELFPDYQGGGLMKSLQSTAGGWLLLTEKGQIWRLSQDLQQLSKLFDLPFDSDLLWDQLLQLESGALLIGNAYGLELRSHNGDVLQRLPWQDNYGRLNALFLDSQQRIWVAASKGFYRVDLAANSIEAVAEIPFFTSEITEDLKGNLWIASKQGLLNWSPDSRKLKQYKEQLKLKAGIEYINALQVDSNGLIWVGGTGHSLAVVADSPEFILDSFSASEPYKLSDSMVWAILADGEMLWLGTDSGLLAVNRNTQQSQTTLPKGMEVNDSIYKIDNLDQNHLLLSTTNGLFVMNKQTLEGQPLGDWNGSGQSLSHKTVITALNEGNLWWFATSSGLYEWDQTQGKIAQKTLPDTESSGNNPAIYGVYRDSRQRLWIGGNKSFGYLEKGGGFRSLASVFDDLPHMPTVSQWLELSPDRFWLATRQGGLIELDLQTMNIRRLTQEWQLDCNTVFFLQDTGDYRVVGCSYVLIRQEKSSGEIKVFNNDDGLLGEELNEGAYFYQPQQGLYVGTPDGVILLDVAGMVNRIPKHGAIVESIAVYYDNKTELSLVPTPEQLIAPGARMLSFQLSSMDYLDDAPISLKYRLRHPGEDELNYLLLENQSQINLSGLIPGPYQLEVISQNNGIWQSEPFRFPFTVDQFWWQSLWFKGLLLLLSMAALLSVVIFRQRQVQRFMTMNLALRQSDDRLRQSLRGSESDLWEWRRDTGQFHLDNRGGVLGSGEDFILIGIDKLPVHPDDRTAALDEWRRMLEGESDRFESEYRYMRQDGSWGWLRVRGRPVSHDPVSGKVLKAAGIYSDITIKRQLEEEVELLAQAFENTSEGVFILDANEVIKVANRAAESIVGQDRQSLQGRHFGELVVSENFHKDKVAILLQGIDSWTGELEIVGVAGSRCPVWLNISLMQDRKERVQHYVVVFSDITERKRTEADLRRLANYDVLTGLPNRSLFANRLQQAIEGAKDQQHKLALLFLDLDRFKHVNDSYGHSMGDALLIEAANRLQSVMGPEQVLCRFGGDEFVILVQDAEIDKLNRLCERLLAQIAQPFELYGREFFISTSIGISIWPDDARQPEMLIKNADQAMYHAKEEGRGNFQYYSSERNAEALYHLRLEADLRHAIEQGEFELYYQGQFDVKEQQKLIGMEALLRWHHPSEGFVRPDIFIKVAESCGLIITIDRWVLRQACEDGARWSQSAAEPFKLSVNVSAVHFRHPEFISGVLDILEETGMPAEYLALEITEGVLMKELQIARQHLRQLRAHGIEVAIDDFGTGYSSLAYLRHFEVNTLKIDRSFLKDIAGNSADQAIVSSIVELARNLKLKVVAEGVETREQLQQVTHRGCHIIQGYYFAKPVPAGELASWFYETCDL</sequence>
<dbReference type="InterPro" id="IPR043128">
    <property type="entry name" value="Rev_trsase/Diguanyl_cyclase"/>
</dbReference>
<feature type="chain" id="PRO_5026069687" description="cyclic-guanylate-specific phosphodiesterase" evidence="5">
    <location>
        <begin position="24"/>
        <end position="1480"/>
    </location>
</feature>
<gene>
    <name evidence="10" type="ORF">GII14_02105</name>
</gene>
<dbReference type="NCBIfam" id="TIGR00229">
    <property type="entry name" value="sensory_box"/>
    <property type="match status" value="2"/>
</dbReference>
<dbReference type="InterPro" id="IPR015943">
    <property type="entry name" value="WD40/YVTN_repeat-like_dom_sf"/>
</dbReference>
<dbReference type="PROSITE" id="PS50883">
    <property type="entry name" value="EAL"/>
    <property type="match status" value="1"/>
</dbReference>
<dbReference type="InterPro" id="IPR001610">
    <property type="entry name" value="PAC"/>
</dbReference>
<dbReference type="Pfam" id="PF08447">
    <property type="entry name" value="PAS_3"/>
    <property type="match status" value="1"/>
</dbReference>
<keyword evidence="3" id="KW-0973">c-di-GMP</keyword>
<evidence type="ECO:0000259" key="7">
    <source>
        <dbReference type="PROSITE" id="PS50113"/>
    </source>
</evidence>
<dbReference type="Gene3D" id="3.30.70.270">
    <property type="match status" value="1"/>
</dbReference>
<dbReference type="InterPro" id="IPR000014">
    <property type="entry name" value="PAS"/>
</dbReference>
<reference evidence="10 11" key="1">
    <citation type="submission" date="2019-11" db="EMBL/GenBank/DDBJ databases">
        <title>Complete Genome Sequence of Shewanella chilikensis Strain DC57, Isolated from Corroded Seal Rings at a floating production facility in Australia.</title>
        <authorList>
            <person name="Salgar-Chaparro S.J."/>
            <person name="Castillo-Villamizar G.A."/>
            <person name="Poehlein A."/>
            <person name="Daniel R."/>
            <person name="Machuca L."/>
        </authorList>
    </citation>
    <scope>NUCLEOTIDE SEQUENCE [LARGE SCALE GENOMIC DNA]</scope>
    <source>
        <strain evidence="10 11">DC57</strain>
    </source>
</reference>
<feature type="domain" description="PAS" evidence="6">
    <location>
        <begin position="927"/>
        <end position="986"/>
    </location>
</feature>
<dbReference type="InterPro" id="IPR029787">
    <property type="entry name" value="Nucleotide_cyclase"/>
</dbReference>
<dbReference type="Gene3D" id="2.60.40.10">
    <property type="entry name" value="Immunoglobulins"/>
    <property type="match status" value="1"/>
</dbReference>
<dbReference type="GO" id="GO:0071732">
    <property type="term" value="P:cellular response to nitric oxide"/>
    <property type="evidence" value="ECO:0007669"/>
    <property type="project" value="UniProtKB-ARBA"/>
</dbReference>
<accession>A0A6G7LMX0</accession>
<dbReference type="InterPro" id="IPR000700">
    <property type="entry name" value="PAS-assoc_C"/>
</dbReference>
<dbReference type="Gene3D" id="3.20.20.450">
    <property type="entry name" value="EAL domain"/>
    <property type="match status" value="1"/>
</dbReference>
<dbReference type="InterPro" id="IPR035919">
    <property type="entry name" value="EAL_sf"/>
</dbReference>
<dbReference type="Proteomes" id="UP000502117">
    <property type="component" value="Chromosome"/>
</dbReference>
<dbReference type="KEGG" id="schk:GII14_02105"/>
<evidence type="ECO:0000256" key="1">
    <source>
        <dbReference type="ARBA" id="ARBA00001946"/>
    </source>
</evidence>
<evidence type="ECO:0000256" key="5">
    <source>
        <dbReference type="SAM" id="SignalP"/>
    </source>
</evidence>
<dbReference type="NCBIfam" id="TIGR00254">
    <property type="entry name" value="GGDEF"/>
    <property type="match status" value="1"/>
</dbReference>
<dbReference type="InterPro" id="IPR000160">
    <property type="entry name" value="GGDEF_dom"/>
</dbReference>
<dbReference type="EC" id="3.1.4.52" evidence="2"/>
<dbReference type="CDD" id="cd00130">
    <property type="entry name" value="PAS"/>
    <property type="match status" value="2"/>
</dbReference>
<evidence type="ECO:0000256" key="4">
    <source>
        <dbReference type="ARBA" id="ARBA00051114"/>
    </source>
</evidence>
<dbReference type="SUPFAM" id="SSF63829">
    <property type="entry name" value="Calcium-dependent phosphotriesterase"/>
    <property type="match status" value="1"/>
</dbReference>
<dbReference type="SMART" id="SM00091">
    <property type="entry name" value="PAS"/>
    <property type="match status" value="1"/>
</dbReference>
<feature type="domain" description="GGDEF" evidence="9">
    <location>
        <begin position="1082"/>
        <end position="1214"/>
    </location>
</feature>
<feature type="domain" description="EAL" evidence="8">
    <location>
        <begin position="1223"/>
        <end position="1478"/>
    </location>
</feature>
<dbReference type="FunFam" id="3.30.70.270:FF:000001">
    <property type="entry name" value="Diguanylate cyclase domain protein"/>
    <property type="match status" value="1"/>
</dbReference>
<evidence type="ECO:0000259" key="9">
    <source>
        <dbReference type="PROSITE" id="PS50887"/>
    </source>
</evidence>
<dbReference type="SUPFAM" id="SSF55785">
    <property type="entry name" value="PYP-like sensor domain (PAS domain)"/>
    <property type="match status" value="2"/>
</dbReference>
<dbReference type="PROSITE" id="PS50887">
    <property type="entry name" value="GGDEF"/>
    <property type="match status" value="1"/>
</dbReference>
<dbReference type="Pfam" id="PF00990">
    <property type="entry name" value="GGDEF"/>
    <property type="match status" value="1"/>
</dbReference>
<dbReference type="Pfam" id="PF00563">
    <property type="entry name" value="EAL"/>
    <property type="match status" value="1"/>
</dbReference>
<dbReference type="SMART" id="SM00052">
    <property type="entry name" value="EAL"/>
    <property type="match status" value="1"/>
</dbReference>
<proteinExistence type="predicted"/>
<evidence type="ECO:0000313" key="11">
    <source>
        <dbReference type="Proteomes" id="UP000502117"/>
    </source>
</evidence>
<dbReference type="SUPFAM" id="SSF55073">
    <property type="entry name" value="Nucleotide cyclase"/>
    <property type="match status" value="1"/>
</dbReference>
<dbReference type="InterPro" id="IPR001633">
    <property type="entry name" value="EAL_dom"/>
</dbReference>
<dbReference type="PROSITE" id="PS50112">
    <property type="entry name" value="PAS"/>
    <property type="match status" value="1"/>
</dbReference>
<dbReference type="GO" id="GO:0071111">
    <property type="term" value="F:cyclic-guanylate-specific phosphodiesterase activity"/>
    <property type="evidence" value="ECO:0007669"/>
    <property type="project" value="UniProtKB-EC"/>
</dbReference>
<evidence type="ECO:0000259" key="8">
    <source>
        <dbReference type="PROSITE" id="PS50883"/>
    </source>
</evidence>
<dbReference type="SMART" id="SM00086">
    <property type="entry name" value="PAC"/>
    <property type="match status" value="2"/>
</dbReference>
<dbReference type="InterPro" id="IPR013655">
    <property type="entry name" value="PAS_fold_3"/>
</dbReference>
<dbReference type="PANTHER" id="PTHR44757">
    <property type="entry name" value="DIGUANYLATE CYCLASE DGCP"/>
    <property type="match status" value="1"/>
</dbReference>
<dbReference type="EMBL" id="CP045857">
    <property type="protein sequence ID" value="QIJ03080.1"/>
    <property type="molecule type" value="Genomic_DNA"/>
</dbReference>
<keyword evidence="5" id="KW-0732">Signal</keyword>
<dbReference type="Gene3D" id="3.30.450.20">
    <property type="entry name" value="PAS domain"/>
    <property type="match status" value="2"/>
</dbReference>
<comment type="cofactor">
    <cofactor evidence="1">
        <name>Mg(2+)</name>
        <dbReference type="ChEBI" id="CHEBI:18420"/>
    </cofactor>
</comment>